<evidence type="ECO:0000256" key="3">
    <source>
        <dbReference type="ARBA" id="ARBA00023157"/>
    </source>
</evidence>
<dbReference type="GO" id="GO:0008270">
    <property type="term" value="F:zinc ion binding"/>
    <property type="evidence" value="ECO:0007669"/>
    <property type="project" value="UniProtKB-UniRule"/>
</dbReference>
<dbReference type="Pfam" id="PF01400">
    <property type="entry name" value="Astacin"/>
    <property type="match status" value="1"/>
</dbReference>
<keyword evidence="1 5" id="KW-0732">Signal</keyword>
<feature type="chain" id="PRO_5025708203" description="Metalloendopeptidase" evidence="5">
    <location>
        <begin position="21"/>
        <end position="461"/>
    </location>
</feature>
<reference evidence="7" key="1">
    <citation type="journal article" date="2020" name="Stud. Mycol.">
        <title>101 Dothideomycetes genomes: a test case for predicting lifestyles and emergence of pathogens.</title>
        <authorList>
            <person name="Haridas S."/>
            <person name="Albert R."/>
            <person name="Binder M."/>
            <person name="Bloem J."/>
            <person name="Labutti K."/>
            <person name="Salamov A."/>
            <person name="Andreopoulos B."/>
            <person name="Baker S."/>
            <person name="Barry K."/>
            <person name="Bills G."/>
            <person name="Bluhm B."/>
            <person name="Cannon C."/>
            <person name="Castanera R."/>
            <person name="Culley D."/>
            <person name="Daum C."/>
            <person name="Ezra D."/>
            <person name="Gonzalez J."/>
            <person name="Henrissat B."/>
            <person name="Kuo A."/>
            <person name="Liang C."/>
            <person name="Lipzen A."/>
            <person name="Lutzoni F."/>
            <person name="Magnuson J."/>
            <person name="Mondo S."/>
            <person name="Nolan M."/>
            <person name="Ohm R."/>
            <person name="Pangilinan J."/>
            <person name="Park H.-J."/>
            <person name="Ramirez L."/>
            <person name="Alfaro M."/>
            <person name="Sun H."/>
            <person name="Tritt A."/>
            <person name="Yoshinaga Y."/>
            <person name="Zwiers L.-H."/>
            <person name="Turgeon B."/>
            <person name="Goodwin S."/>
            <person name="Spatafora J."/>
            <person name="Crous P."/>
            <person name="Grigoriev I."/>
        </authorList>
    </citation>
    <scope>NUCLEOTIDE SEQUENCE</scope>
    <source>
        <strain evidence="7">CBS 107.79</strain>
    </source>
</reference>
<evidence type="ECO:0000313" key="7">
    <source>
        <dbReference type="EMBL" id="KAF1968900.1"/>
    </source>
</evidence>
<dbReference type="PANTHER" id="PTHR10127:SF850">
    <property type="entry name" value="METALLOENDOPEPTIDASE"/>
    <property type="match status" value="1"/>
</dbReference>
<evidence type="ECO:0000256" key="5">
    <source>
        <dbReference type="RuleBase" id="RU361183"/>
    </source>
</evidence>
<dbReference type="SMART" id="SM00235">
    <property type="entry name" value="ZnMc"/>
    <property type="match status" value="1"/>
</dbReference>
<evidence type="ECO:0000313" key="8">
    <source>
        <dbReference type="Proteomes" id="UP000800036"/>
    </source>
</evidence>
<dbReference type="PROSITE" id="PS51864">
    <property type="entry name" value="ASTACIN"/>
    <property type="match status" value="1"/>
</dbReference>
<evidence type="ECO:0000256" key="4">
    <source>
        <dbReference type="PROSITE-ProRule" id="PRU01211"/>
    </source>
</evidence>
<dbReference type="Gene3D" id="3.40.390.10">
    <property type="entry name" value="Collagenase (Catalytic Domain)"/>
    <property type="match status" value="1"/>
</dbReference>
<dbReference type="Proteomes" id="UP000800036">
    <property type="component" value="Unassembled WGS sequence"/>
</dbReference>
<evidence type="ECO:0000256" key="2">
    <source>
        <dbReference type="ARBA" id="ARBA00022737"/>
    </source>
</evidence>
<dbReference type="OrthoDB" id="291007at2759"/>
<dbReference type="EC" id="3.4.24.-" evidence="5"/>
<keyword evidence="3" id="KW-1015">Disulfide bond</keyword>
<dbReference type="EMBL" id="ML976715">
    <property type="protein sequence ID" value="KAF1968900.1"/>
    <property type="molecule type" value="Genomic_DNA"/>
</dbReference>
<keyword evidence="4 5" id="KW-0645">Protease</keyword>
<comment type="caution">
    <text evidence="4">Lacks conserved residue(s) required for the propagation of feature annotation.</text>
</comment>
<feature type="binding site" evidence="4">
    <location>
        <position position="222"/>
    </location>
    <ligand>
        <name>Zn(2+)</name>
        <dbReference type="ChEBI" id="CHEBI:29105"/>
        <note>catalytic</note>
    </ligand>
</feature>
<dbReference type="NCBIfam" id="TIGR02232">
    <property type="entry name" value="myxo_disulf_rpt"/>
    <property type="match status" value="1"/>
</dbReference>
<dbReference type="AlphaFoldDB" id="A0A6A5UWU6"/>
<dbReference type="PANTHER" id="PTHR10127">
    <property type="entry name" value="DISCOIDIN, CUB, EGF, LAMININ , AND ZINC METALLOPROTEASE DOMAIN CONTAINING"/>
    <property type="match status" value="1"/>
</dbReference>
<feature type="binding site" evidence="4">
    <location>
        <position position="212"/>
    </location>
    <ligand>
        <name>Zn(2+)</name>
        <dbReference type="ChEBI" id="CHEBI:29105"/>
        <note>catalytic</note>
    </ligand>
</feature>
<feature type="binding site" evidence="4">
    <location>
        <position position="216"/>
    </location>
    <ligand>
        <name>Zn(2+)</name>
        <dbReference type="ChEBI" id="CHEBI:29105"/>
        <note>catalytic</note>
    </ligand>
</feature>
<sequence length="461" mass="50315">MFSEILSVVALSALSATTFAQTDPPPSSLPEDVLPAANLTSDPLDKNITTIEITLDTITNTSTSGEKTTVSFFPIEGLKEPLAVIYGDVIVATVPELLENASNSTSNKAKRALSIFRTGNIWPHAIVNYKWKSEASKRIGRLENWTEATKRWTDMLPWLQFKEFPPSETLEADILTLVDTTDQFACYSPIGKVWGGQMMLDDACGGEGTYTHEIGHTLGLYHEHQRPDRDDYIIINCENVWDNSDGTPANCGQNNCTGYGCNFTKQDPNLVDWSGPYDSLSLMHYSPDEFAKGSGPAIEARPGVPTPQYHSFPTVLDANRVCELYPDQCTGVCGNGILEPGEDCDDGNNVDGDACPANCRTRAPCSIGYCEPWTASSCDITTSCTALGGATHDGLHKHLCACRHGYKASKSNETSLQVRLPWVEQGARVFVKPGVACDTLCDDWQLGKDGCKEVQEEPVCY</sequence>
<dbReference type="PRINTS" id="PR00480">
    <property type="entry name" value="ASTACIN"/>
</dbReference>
<feature type="signal peptide" evidence="5">
    <location>
        <begin position="1"/>
        <end position="20"/>
    </location>
</feature>
<proteinExistence type="predicted"/>
<dbReference type="GO" id="GO:0006508">
    <property type="term" value="P:proteolysis"/>
    <property type="evidence" value="ECO:0007669"/>
    <property type="project" value="UniProtKB-KW"/>
</dbReference>
<accession>A0A6A5UWU6</accession>
<name>A0A6A5UWU6_9PLEO</name>
<organism evidence="7 8">
    <name type="scientific">Bimuria novae-zelandiae CBS 107.79</name>
    <dbReference type="NCBI Taxonomy" id="1447943"/>
    <lineage>
        <taxon>Eukaryota</taxon>
        <taxon>Fungi</taxon>
        <taxon>Dikarya</taxon>
        <taxon>Ascomycota</taxon>
        <taxon>Pezizomycotina</taxon>
        <taxon>Dothideomycetes</taxon>
        <taxon>Pleosporomycetidae</taxon>
        <taxon>Pleosporales</taxon>
        <taxon>Massarineae</taxon>
        <taxon>Didymosphaeriaceae</taxon>
        <taxon>Bimuria</taxon>
    </lineage>
</organism>
<dbReference type="GO" id="GO:0004222">
    <property type="term" value="F:metalloendopeptidase activity"/>
    <property type="evidence" value="ECO:0007669"/>
    <property type="project" value="UniProtKB-UniRule"/>
</dbReference>
<keyword evidence="2" id="KW-0677">Repeat</keyword>
<keyword evidence="4 5" id="KW-0482">Metalloprotease</keyword>
<dbReference type="SUPFAM" id="SSF55486">
    <property type="entry name" value="Metalloproteases ('zincins'), catalytic domain"/>
    <property type="match status" value="1"/>
</dbReference>
<keyword evidence="4 5" id="KW-0378">Hydrolase</keyword>
<dbReference type="InterPro" id="IPR024079">
    <property type="entry name" value="MetalloPept_cat_dom_sf"/>
</dbReference>
<feature type="active site" evidence="4">
    <location>
        <position position="213"/>
    </location>
</feature>
<gene>
    <name evidence="7" type="ORF">BU23DRAFT_513964</name>
</gene>
<dbReference type="InterPro" id="IPR001506">
    <property type="entry name" value="Peptidase_M12A"/>
</dbReference>
<dbReference type="InterPro" id="IPR006026">
    <property type="entry name" value="Peptidase_Metallo"/>
</dbReference>
<protein>
    <recommendedName>
        <fullName evidence="5">Metalloendopeptidase</fullName>
        <ecNumber evidence="5">3.4.24.-</ecNumber>
    </recommendedName>
</protein>
<feature type="domain" description="Peptidase M12A" evidence="6">
    <location>
        <begin position="111"/>
        <end position="330"/>
    </location>
</feature>
<keyword evidence="4 5" id="KW-0862">Zinc</keyword>
<keyword evidence="4 5" id="KW-0479">Metal-binding</keyword>
<evidence type="ECO:0000256" key="1">
    <source>
        <dbReference type="ARBA" id="ARBA00022729"/>
    </source>
</evidence>
<dbReference type="InterPro" id="IPR011936">
    <property type="entry name" value="Myxo_disulph_rpt"/>
</dbReference>
<evidence type="ECO:0000259" key="6">
    <source>
        <dbReference type="PROSITE" id="PS51864"/>
    </source>
</evidence>
<keyword evidence="8" id="KW-1185">Reference proteome</keyword>
<comment type="cofactor">
    <cofactor evidence="4 5">
        <name>Zn(2+)</name>
        <dbReference type="ChEBI" id="CHEBI:29105"/>
    </cofactor>
    <text evidence="4 5">Binds 1 zinc ion per subunit.</text>
</comment>